<dbReference type="EMBL" id="JAAMPC010000005">
    <property type="protein sequence ID" value="KAG2312373.1"/>
    <property type="molecule type" value="Genomic_DNA"/>
</dbReference>
<sequence>MLCNKKGERPPREPRDGYEKASKNKEGQTQEGEEQQVEVDTEVDDGENGSATSKINEGQTQEEEEQQVEDDTEVGDEGSETSKIIEHREVNGDASKEPVQVKKKKRVRENKGADTHL</sequence>
<feature type="region of interest" description="Disordered" evidence="1">
    <location>
        <begin position="1"/>
        <end position="117"/>
    </location>
</feature>
<name>A0A8X7VJN9_BRACI</name>
<dbReference type="Proteomes" id="UP000886595">
    <property type="component" value="Unassembled WGS sequence"/>
</dbReference>
<keyword evidence="3" id="KW-1185">Reference proteome</keyword>
<evidence type="ECO:0000256" key="1">
    <source>
        <dbReference type="SAM" id="MobiDB-lite"/>
    </source>
</evidence>
<feature type="compositionally biased region" description="Basic and acidic residues" evidence="1">
    <location>
        <begin position="83"/>
        <end position="100"/>
    </location>
</feature>
<feature type="compositionally biased region" description="Basic and acidic residues" evidence="1">
    <location>
        <begin position="1"/>
        <end position="28"/>
    </location>
</feature>
<proteinExistence type="predicted"/>
<gene>
    <name evidence="2" type="ORF">Bca52824_023930</name>
</gene>
<dbReference type="AlphaFoldDB" id="A0A8X7VJN9"/>
<organism evidence="2 3">
    <name type="scientific">Brassica carinata</name>
    <name type="common">Ethiopian mustard</name>
    <name type="synonym">Abyssinian cabbage</name>
    <dbReference type="NCBI Taxonomy" id="52824"/>
    <lineage>
        <taxon>Eukaryota</taxon>
        <taxon>Viridiplantae</taxon>
        <taxon>Streptophyta</taxon>
        <taxon>Embryophyta</taxon>
        <taxon>Tracheophyta</taxon>
        <taxon>Spermatophyta</taxon>
        <taxon>Magnoliopsida</taxon>
        <taxon>eudicotyledons</taxon>
        <taxon>Gunneridae</taxon>
        <taxon>Pentapetalae</taxon>
        <taxon>rosids</taxon>
        <taxon>malvids</taxon>
        <taxon>Brassicales</taxon>
        <taxon>Brassicaceae</taxon>
        <taxon>Brassiceae</taxon>
        <taxon>Brassica</taxon>
    </lineage>
</organism>
<reference evidence="2 3" key="1">
    <citation type="submission" date="2020-02" db="EMBL/GenBank/DDBJ databases">
        <authorList>
            <person name="Ma Q."/>
            <person name="Huang Y."/>
            <person name="Song X."/>
            <person name="Pei D."/>
        </authorList>
    </citation>
    <scope>NUCLEOTIDE SEQUENCE [LARGE SCALE GENOMIC DNA]</scope>
    <source>
        <strain evidence="2">Sxm20200214</strain>
        <tissue evidence="2">Leaf</tissue>
    </source>
</reference>
<feature type="compositionally biased region" description="Acidic residues" evidence="1">
    <location>
        <begin position="31"/>
        <end position="47"/>
    </location>
</feature>
<feature type="compositionally biased region" description="Acidic residues" evidence="1">
    <location>
        <begin position="60"/>
        <end position="79"/>
    </location>
</feature>
<protein>
    <submittedName>
        <fullName evidence="2">Uncharacterized protein</fullName>
    </submittedName>
</protein>
<evidence type="ECO:0000313" key="2">
    <source>
        <dbReference type="EMBL" id="KAG2312373.1"/>
    </source>
</evidence>
<accession>A0A8X7VJN9</accession>
<evidence type="ECO:0000313" key="3">
    <source>
        <dbReference type="Proteomes" id="UP000886595"/>
    </source>
</evidence>
<comment type="caution">
    <text evidence="2">The sequence shown here is derived from an EMBL/GenBank/DDBJ whole genome shotgun (WGS) entry which is preliminary data.</text>
</comment>